<dbReference type="AlphaFoldDB" id="A0A8H5WQK3"/>
<dbReference type="SFLD" id="SFLDS00036">
    <property type="entry name" value="Aromatic_Prenyltransferase"/>
    <property type="match status" value="1"/>
</dbReference>
<sequence length="452" mass="50710">MEQKSTPSQKQPTEAWRSLSQYLPSRNEDLDYWWNRIGPSAAVVLEKAGYSVKSQYDALLFLYHWVAPELGPQLSSPRHKWKSLLQGDGSAFELSWKWNTNDSQPEVRYVVEPINEFSGTMLDPLNSQPSMVFRHRLAAMLPNIDLTWCHHFAGSLFDHNKARLLREMMPAGHKMPPGFTIPSTLVALEFLQNGDVSTKSYFIPRKHGQGVWLPIPQFEECIAELDPVNNARAAVIDFVSEDPGCMTPIMLAVDDKDVATARIKWYFATGCSQLAWARKIMTLGGRITTGHLPHLEKQLDDLVELIRAVTGVSSDHPEDVDLPPAARFDPSRGEGNYIPLPISIAGYQVHFNIAPGSDVPGVKLYIPMRRYARDEASVAQGLAKFMQSKGRNTYTGEYMDMLASLLPDGKQLSEVHCLQTYVSCLFKKNGELEITTYLGMAPYGDDHKPISI</sequence>
<feature type="binding site" evidence="3">
    <location>
        <position position="365"/>
    </location>
    <ligand>
        <name>dimethylallyl diphosphate</name>
        <dbReference type="ChEBI" id="CHEBI:57623"/>
    </ligand>
</feature>
<feature type="binding site" evidence="3">
    <location>
        <position position="266"/>
    </location>
    <ligand>
        <name>dimethylallyl diphosphate</name>
        <dbReference type="ChEBI" id="CHEBI:57623"/>
    </ligand>
</feature>
<accession>A0A8H5WQK3</accession>
<evidence type="ECO:0000313" key="4">
    <source>
        <dbReference type="EMBL" id="KAF5667325.1"/>
    </source>
</evidence>
<name>A0A8H5WQK3_FUSHE</name>
<gene>
    <name evidence="4" type="ORF">FHETE_6028</name>
</gene>
<feature type="binding site" evidence="3">
    <location>
        <position position="199"/>
    </location>
    <ligand>
        <name>dimethylallyl diphosphate</name>
        <dbReference type="ChEBI" id="CHEBI:57623"/>
    </ligand>
</feature>
<dbReference type="GO" id="GO:0004659">
    <property type="term" value="F:prenyltransferase activity"/>
    <property type="evidence" value="ECO:0007669"/>
    <property type="project" value="TreeGrafter"/>
</dbReference>
<feature type="binding site" evidence="3">
    <location>
        <position position="108"/>
    </location>
    <ligand>
        <name>dimethylallyl diphosphate</name>
        <dbReference type="ChEBI" id="CHEBI:57623"/>
    </ligand>
</feature>
<dbReference type="EMBL" id="JAAGWQ010000103">
    <property type="protein sequence ID" value="KAF5667325.1"/>
    <property type="molecule type" value="Genomic_DNA"/>
</dbReference>
<dbReference type="PANTHER" id="PTHR40627:SF4">
    <property type="entry name" value="PRENYLTRANSFERASE ASQH1-RELATED"/>
    <property type="match status" value="1"/>
</dbReference>
<dbReference type="InterPro" id="IPR033964">
    <property type="entry name" value="ABBA"/>
</dbReference>
<feature type="binding site" evidence="3">
    <location>
        <position position="262"/>
    </location>
    <ligand>
        <name>dimethylallyl diphosphate</name>
        <dbReference type="ChEBI" id="CHEBI:57623"/>
    </ligand>
</feature>
<organism evidence="4 5">
    <name type="scientific">Fusarium heterosporum</name>
    <dbReference type="NCBI Taxonomy" id="42747"/>
    <lineage>
        <taxon>Eukaryota</taxon>
        <taxon>Fungi</taxon>
        <taxon>Dikarya</taxon>
        <taxon>Ascomycota</taxon>
        <taxon>Pezizomycotina</taxon>
        <taxon>Sordariomycetes</taxon>
        <taxon>Hypocreomycetidae</taxon>
        <taxon>Hypocreales</taxon>
        <taxon>Nectriaceae</taxon>
        <taxon>Fusarium</taxon>
        <taxon>Fusarium heterosporum species complex</taxon>
    </lineage>
</organism>
<keyword evidence="5" id="KW-1185">Reference proteome</keyword>
<dbReference type="PIRSF" id="PIRSF000509">
    <property type="entry name" value="Trp_DMAT"/>
    <property type="match status" value="1"/>
</dbReference>
<proteinExistence type="inferred from homology"/>
<dbReference type="SFLD" id="SFLDG01162">
    <property type="entry name" value="I"/>
    <property type="match status" value="1"/>
</dbReference>
<comment type="similarity">
    <text evidence="1">Belongs to the tryptophan dimethylallyltransferase family.</text>
</comment>
<dbReference type="InterPro" id="IPR017795">
    <property type="entry name" value="ABBA_NscD-like"/>
</dbReference>
<dbReference type="GO" id="GO:0009820">
    <property type="term" value="P:alkaloid metabolic process"/>
    <property type="evidence" value="ECO:0007669"/>
    <property type="project" value="InterPro"/>
</dbReference>
<dbReference type="InterPro" id="IPR012148">
    <property type="entry name" value="ABBA_DMATS-like"/>
</dbReference>
<keyword evidence="2" id="KW-0808">Transferase</keyword>
<comment type="caution">
    <text evidence="4">The sequence shown here is derived from an EMBL/GenBank/DDBJ whole genome shotgun (WGS) entry which is preliminary data.</text>
</comment>
<feature type="binding site" evidence="3">
    <location>
        <position position="201"/>
    </location>
    <ligand>
        <name>dimethylallyl diphosphate</name>
        <dbReference type="ChEBI" id="CHEBI:57623"/>
    </ligand>
</feature>
<dbReference type="OrthoDB" id="3354387at2759"/>
<feature type="binding site" evidence="3">
    <location>
        <position position="264"/>
    </location>
    <ligand>
        <name>dimethylallyl diphosphate</name>
        <dbReference type="ChEBI" id="CHEBI:57623"/>
    </ligand>
</feature>
<dbReference type="Pfam" id="PF11991">
    <property type="entry name" value="Trp_DMAT"/>
    <property type="match status" value="1"/>
</dbReference>
<evidence type="ECO:0000256" key="2">
    <source>
        <dbReference type="ARBA" id="ARBA00022679"/>
    </source>
</evidence>
<protein>
    <submittedName>
        <fullName evidence="4">Dimethylallyl tryptophan synthase 1</fullName>
    </submittedName>
</protein>
<reference evidence="4 5" key="1">
    <citation type="submission" date="2020-05" db="EMBL/GenBank/DDBJ databases">
        <title>Identification and distribution of gene clusters putatively required for synthesis of sphingolipid metabolism inhibitors in phylogenetically diverse species of the filamentous fungus Fusarium.</title>
        <authorList>
            <person name="Kim H.-S."/>
            <person name="Busman M."/>
            <person name="Brown D.W."/>
            <person name="Divon H."/>
            <person name="Uhlig S."/>
            <person name="Proctor R.H."/>
        </authorList>
    </citation>
    <scope>NUCLEOTIDE SEQUENCE [LARGE SCALE GENOMIC DNA]</scope>
    <source>
        <strain evidence="4 5">NRRL 20693</strain>
    </source>
</reference>
<dbReference type="CDD" id="cd13929">
    <property type="entry name" value="PT-DMATS_CymD"/>
    <property type="match status" value="1"/>
</dbReference>
<feature type="binding site" evidence="3">
    <location>
        <position position="93"/>
    </location>
    <ligand>
        <name>L-tryptophan</name>
        <dbReference type="ChEBI" id="CHEBI:57912"/>
    </ligand>
</feature>
<dbReference type="PANTHER" id="PTHR40627">
    <property type="entry name" value="INDOLE PRENYLTRANSFERASE TDIB-RELATED"/>
    <property type="match status" value="1"/>
</dbReference>
<evidence type="ECO:0000313" key="5">
    <source>
        <dbReference type="Proteomes" id="UP000567885"/>
    </source>
</evidence>
<evidence type="ECO:0000256" key="1">
    <source>
        <dbReference type="ARBA" id="ARBA00010209"/>
    </source>
</evidence>
<evidence type="ECO:0000256" key="3">
    <source>
        <dbReference type="PIRSR" id="PIRSR000509-1"/>
    </source>
</evidence>
<dbReference type="NCBIfam" id="TIGR03429">
    <property type="entry name" value="arom_pren_DMATS"/>
    <property type="match status" value="1"/>
</dbReference>
<dbReference type="Proteomes" id="UP000567885">
    <property type="component" value="Unassembled WGS sequence"/>
</dbReference>